<proteinExistence type="predicted"/>
<accession>A0ABV8ZQT4</accession>
<dbReference type="RefSeq" id="WP_231463346.1">
    <property type="nucleotide sequence ID" value="NZ_JAJOHW010000097.1"/>
</dbReference>
<protein>
    <recommendedName>
        <fullName evidence="3">DUF306 domain-containing protein</fullName>
    </recommendedName>
</protein>
<organism evidence="1 2">
    <name type="scientific">Chromobacterium aquaticum</name>
    <dbReference type="NCBI Taxonomy" id="467180"/>
    <lineage>
        <taxon>Bacteria</taxon>
        <taxon>Pseudomonadati</taxon>
        <taxon>Pseudomonadota</taxon>
        <taxon>Betaproteobacteria</taxon>
        <taxon>Neisseriales</taxon>
        <taxon>Chromobacteriaceae</taxon>
        <taxon>Chromobacterium</taxon>
    </lineage>
</organism>
<keyword evidence="2" id="KW-1185">Reference proteome</keyword>
<dbReference type="EMBL" id="JBHSEK010000002">
    <property type="protein sequence ID" value="MFC4488820.1"/>
    <property type="molecule type" value="Genomic_DNA"/>
</dbReference>
<name>A0ABV8ZQT4_9NEIS</name>
<evidence type="ECO:0008006" key="3">
    <source>
        <dbReference type="Google" id="ProtNLM"/>
    </source>
</evidence>
<dbReference type="Proteomes" id="UP001595999">
    <property type="component" value="Unassembled WGS sequence"/>
</dbReference>
<gene>
    <name evidence="1" type="ORF">ACFO0R_04245</name>
</gene>
<reference evidence="2" key="1">
    <citation type="journal article" date="2019" name="Int. J. Syst. Evol. Microbiol.">
        <title>The Global Catalogue of Microorganisms (GCM) 10K type strain sequencing project: providing services to taxonomists for standard genome sequencing and annotation.</title>
        <authorList>
            <consortium name="The Broad Institute Genomics Platform"/>
            <consortium name="The Broad Institute Genome Sequencing Center for Infectious Disease"/>
            <person name="Wu L."/>
            <person name="Ma J."/>
        </authorList>
    </citation>
    <scope>NUCLEOTIDE SEQUENCE [LARGE SCALE GENOMIC DNA]</scope>
    <source>
        <strain evidence="2">CGMCC 4.7608</strain>
    </source>
</reference>
<evidence type="ECO:0000313" key="2">
    <source>
        <dbReference type="Proteomes" id="UP001595999"/>
    </source>
</evidence>
<comment type="caution">
    <text evidence="1">The sequence shown here is derived from an EMBL/GenBank/DDBJ whole genome shotgun (WGS) entry which is preliminary data.</text>
</comment>
<sequence>MDLFPGQLWESLQLQAASTQGQALPTPALAAPLPVPMPEAAPEPFTALGEWRQQGQRVLVLQGQSDSYLLCAACKLPKALRPGAKLEHYLFKALERDRVVLLDAEGREHAITLSRLVN</sequence>
<evidence type="ECO:0000313" key="1">
    <source>
        <dbReference type="EMBL" id="MFC4488820.1"/>
    </source>
</evidence>